<dbReference type="Gene3D" id="1.20.1250.20">
    <property type="entry name" value="MFS general substrate transporter like domains"/>
    <property type="match status" value="1"/>
</dbReference>
<feature type="transmembrane region" description="Helical" evidence="5">
    <location>
        <begin position="217"/>
        <end position="236"/>
    </location>
</feature>
<evidence type="ECO:0000256" key="3">
    <source>
        <dbReference type="ARBA" id="ARBA00022989"/>
    </source>
</evidence>
<accession>A0A560KUY2</accession>
<feature type="transmembrane region" description="Helical" evidence="5">
    <location>
        <begin position="185"/>
        <end position="205"/>
    </location>
</feature>
<keyword evidence="3 5" id="KW-1133">Transmembrane helix</keyword>
<evidence type="ECO:0000256" key="2">
    <source>
        <dbReference type="ARBA" id="ARBA00022692"/>
    </source>
</evidence>
<dbReference type="CDD" id="cd17321">
    <property type="entry name" value="MFS_MMR_MDR_like"/>
    <property type="match status" value="1"/>
</dbReference>
<dbReference type="EMBL" id="VITY01000024">
    <property type="protein sequence ID" value="TWB87012.1"/>
    <property type="molecule type" value="Genomic_DNA"/>
</dbReference>
<feature type="transmembrane region" description="Helical" evidence="5">
    <location>
        <begin position="379"/>
        <end position="402"/>
    </location>
</feature>
<feature type="transmembrane region" description="Helical" evidence="5">
    <location>
        <begin position="346"/>
        <end position="367"/>
    </location>
</feature>
<proteinExistence type="predicted"/>
<feature type="transmembrane region" description="Helical" evidence="5">
    <location>
        <begin position="248"/>
        <end position="267"/>
    </location>
</feature>
<keyword evidence="4 5" id="KW-0472">Membrane</keyword>
<feature type="domain" description="Major facilitator superfamily (MFS) profile" evidence="6">
    <location>
        <begin position="31"/>
        <end position="475"/>
    </location>
</feature>
<feature type="transmembrane region" description="Helical" evidence="5">
    <location>
        <begin position="423"/>
        <end position="441"/>
    </location>
</feature>
<comment type="caution">
    <text evidence="7">The sequence shown here is derived from an EMBL/GenBank/DDBJ whole genome shotgun (WGS) entry which is preliminary data.</text>
</comment>
<evidence type="ECO:0000313" key="8">
    <source>
        <dbReference type="Proteomes" id="UP000321304"/>
    </source>
</evidence>
<keyword evidence="8" id="KW-1185">Reference proteome</keyword>
<keyword evidence="2 5" id="KW-0812">Transmembrane</keyword>
<name>A0A560KUY2_9BRAD</name>
<dbReference type="SUPFAM" id="SSF103473">
    <property type="entry name" value="MFS general substrate transporter"/>
    <property type="match status" value="1"/>
</dbReference>
<evidence type="ECO:0000259" key="6">
    <source>
        <dbReference type="PROSITE" id="PS50850"/>
    </source>
</evidence>
<dbReference type="AlphaFoldDB" id="A0A560KUY2"/>
<feature type="transmembrane region" description="Helical" evidence="5">
    <location>
        <begin position="288"/>
        <end position="308"/>
    </location>
</feature>
<gene>
    <name evidence="7" type="ORF">FBZ93_12458</name>
</gene>
<evidence type="ECO:0000256" key="5">
    <source>
        <dbReference type="SAM" id="Phobius"/>
    </source>
</evidence>
<dbReference type="InterPro" id="IPR011701">
    <property type="entry name" value="MFS"/>
</dbReference>
<dbReference type="Proteomes" id="UP000321304">
    <property type="component" value="Unassembled WGS sequence"/>
</dbReference>
<dbReference type="PANTHER" id="PTHR42718:SF48">
    <property type="entry name" value="CONSERVED TWO-DOMAIN MEMBRANE PROTEIN-RELATED"/>
    <property type="match status" value="1"/>
</dbReference>
<dbReference type="GO" id="GO:0022857">
    <property type="term" value="F:transmembrane transporter activity"/>
    <property type="evidence" value="ECO:0007669"/>
    <property type="project" value="InterPro"/>
</dbReference>
<dbReference type="Gene3D" id="1.20.1720.10">
    <property type="entry name" value="Multidrug resistance protein D"/>
    <property type="match status" value="1"/>
</dbReference>
<organism evidence="7 8">
    <name type="scientific">Bradyrhizobium macuxiense</name>
    <dbReference type="NCBI Taxonomy" id="1755647"/>
    <lineage>
        <taxon>Bacteria</taxon>
        <taxon>Pseudomonadati</taxon>
        <taxon>Pseudomonadota</taxon>
        <taxon>Alphaproteobacteria</taxon>
        <taxon>Hyphomicrobiales</taxon>
        <taxon>Nitrobacteraceae</taxon>
        <taxon>Bradyrhizobium</taxon>
    </lineage>
</organism>
<dbReference type="PROSITE" id="PS50850">
    <property type="entry name" value="MFS"/>
    <property type="match status" value="1"/>
</dbReference>
<reference evidence="7 8" key="1">
    <citation type="submission" date="2019-06" db="EMBL/GenBank/DDBJ databases">
        <title>Genomic Encyclopedia of Type Strains, Phase IV (KMG-V): Genome sequencing to study the core and pangenomes of soil and plant-associated prokaryotes.</title>
        <authorList>
            <person name="Whitman W."/>
        </authorList>
    </citation>
    <scope>NUCLEOTIDE SEQUENCE [LARGE SCALE GENOMIC DNA]</scope>
    <source>
        <strain evidence="7 8">BR 10355</strain>
    </source>
</reference>
<comment type="subcellular location">
    <subcellularLocation>
        <location evidence="1">Membrane</location>
        <topology evidence="1">Multi-pass membrane protein</topology>
    </subcellularLocation>
</comment>
<dbReference type="PANTHER" id="PTHR42718">
    <property type="entry name" value="MAJOR FACILITATOR SUPERFAMILY MULTIDRUG TRANSPORTER MFSC"/>
    <property type="match status" value="1"/>
</dbReference>
<dbReference type="OrthoDB" id="2414439at2"/>
<protein>
    <submittedName>
        <fullName evidence="7">EmrB/QacA subfamily drug resistance transporter</fullName>
    </submittedName>
</protein>
<dbReference type="Pfam" id="PF07690">
    <property type="entry name" value="MFS_1"/>
    <property type="match status" value="1"/>
</dbReference>
<feature type="transmembrane region" description="Helical" evidence="5">
    <location>
        <begin position="31"/>
        <end position="50"/>
    </location>
</feature>
<feature type="transmembrane region" description="Helical" evidence="5">
    <location>
        <begin position="453"/>
        <end position="471"/>
    </location>
</feature>
<dbReference type="InterPro" id="IPR036259">
    <property type="entry name" value="MFS_trans_sf"/>
</dbReference>
<evidence type="ECO:0000313" key="7">
    <source>
        <dbReference type="EMBL" id="TWB87012.1"/>
    </source>
</evidence>
<feature type="transmembrane region" description="Helical" evidence="5">
    <location>
        <begin position="160"/>
        <end position="179"/>
    </location>
</feature>
<feature type="transmembrane region" description="Helical" evidence="5">
    <location>
        <begin position="97"/>
        <end position="117"/>
    </location>
</feature>
<evidence type="ECO:0000256" key="4">
    <source>
        <dbReference type="ARBA" id="ARBA00023136"/>
    </source>
</evidence>
<dbReference type="GO" id="GO:0016020">
    <property type="term" value="C:membrane"/>
    <property type="evidence" value="ECO:0007669"/>
    <property type="project" value="UniProtKB-SubCell"/>
</dbReference>
<feature type="transmembrane region" description="Helical" evidence="5">
    <location>
        <begin position="70"/>
        <end position="90"/>
    </location>
</feature>
<evidence type="ECO:0000256" key="1">
    <source>
        <dbReference type="ARBA" id="ARBA00004141"/>
    </source>
</evidence>
<dbReference type="RefSeq" id="WP_146993039.1">
    <property type="nucleotide sequence ID" value="NZ_VITY01000024.1"/>
</dbReference>
<dbReference type="InterPro" id="IPR020846">
    <property type="entry name" value="MFS_dom"/>
</dbReference>
<sequence>MSEIEAETIGLAIRTDARPRVRVATASPRQVLAIVSVGICLANLDLFIVNVGLPNIAQEFRGASLEDLSWILNGYAIGYAALLVFFGRLAERHSRNLSFLLGVALFTAASAACALAPNVELLVVARVAQAAGAALMTPTSIGLLLASFPPDQRAGAVRTWTAIGGLAAALGPLAGGVLVTFDWRWIFIVNVPIGVVALIIGWLKLPEVPGHDVPRPSWWAALLVTSGIGALTFGIVKANDWGWSSRGVMLGFAVAGLSLAAFAWHCLRSKNPFVDPALFTVRPFTGATLVMAPYSAAFGAMLLSVALWEQTVWGWSALKTGLAIAPGPLLVPFTSLLFAGRLIARFGAAAVVSAGIMSFAGGLLIWATLLGADPNMPAFVVGMMLTGVGVGLTFPTLMGVGAGSLPPSSFATGSGIINMIRQAALAIGVAIFVAILATPATMADRIAAFQRGWWIMIAITIAGFVPNYLFIRRRSDR</sequence>